<dbReference type="EMBL" id="UGGP01000001">
    <property type="protein sequence ID" value="STO08190.1"/>
    <property type="molecule type" value="Genomic_DNA"/>
</dbReference>
<proteinExistence type="predicted"/>
<name>A0A377FTP6_9BACL</name>
<evidence type="ECO:0000259" key="1">
    <source>
        <dbReference type="Pfam" id="PF09346"/>
    </source>
</evidence>
<dbReference type="Proteomes" id="UP000254060">
    <property type="component" value="Unassembled WGS sequence"/>
</dbReference>
<dbReference type="Pfam" id="PF09346">
    <property type="entry name" value="SMI1_KNR4"/>
    <property type="match status" value="1"/>
</dbReference>
<dbReference type="SUPFAM" id="SSF160631">
    <property type="entry name" value="SMI1/KNR4-like"/>
    <property type="match status" value="1"/>
</dbReference>
<reference evidence="2 3" key="1">
    <citation type="submission" date="2018-06" db="EMBL/GenBank/DDBJ databases">
        <authorList>
            <consortium name="Pathogen Informatics"/>
            <person name="Doyle S."/>
        </authorList>
    </citation>
    <scope>NUCLEOTIDE SEQUENCE [LARGE SCALE GENOMIC DNA]</scope>
    <source>
        <strain evidence="2 3">NCTC13163</strain>
    </source>
</reference>
<gene>
    <name evidence="2" type="ORF">NCTC13163_01559</name>
</gene>
<feature type="domain" description="Knr4/Smi1-like" evidence="1">
    <location>
        <begin position="32"/>
        <end position="100"/>
    </location>
</feature>
<organism evidence="2 3">
    <name type="scientific">Exiguobacterium aurantiacum</name>
    <dbReference type="NCBI Taxonomy" id="33987"/>
    <lineage>
        <taxon>Bacteria</taxon>
        <taxon>Bacillati</taxon>
        <taxon>Bacillota</taxon>
        <taxon>Bacilli</taxon>
        <taxon>Bacillales</taxon>
        <taxon>Bacillales Family XII. Incertae Sedis</taxon>
        <taxon>Exiguobacterium</taxon>
    </lineage>
</organism>
<sequence>MTKEKLLALLPTSETEIRLKDAEGLPRFAFLNERDRFDEVQGEVFDEEEPWPNHLPVIGYEDFLGDLVCVDLKTNEVVIVDHETGNHVEQIAPSFEDWVQSER</sequence>
<dbReference type="InterPro" id="IPR037883">
    <property type="entry name" value="Knr4/Smi1-like_sf"/>
</dbReference>
<dbReference type="Gene3D" id="3.40.1580.10">
    <property type="entry name" value="SMI1/KNR4-like"/>
    <property type="match status" value="1"/>
</dbReference>
<evidence type="ECO:0000313" key="2">
    <source>
        <dbReference type="EMBL" id="STO08190.1"/>
    </source>
</evidence>
<dbReference type="RefSeq" id="WP_029335103.1">
    <property type="nucleotide sequence ID" value="NZ_UGGP01000001.1"/>
</dbReference>
<accession>A0A377FTP6</accession>
<dbReference type="STRING" id="1397694.GCA_000702585_02056"/>
<evidence type="ECO:0000313" key="3">
    <source>
        <dbReference type="Proteomes" id="UP000254060"/>
    </source>
</evidence>
<dbReference type="InterPro" id="IPR018958">
    <property type="entry name" value="Knr4/Smi1-like_dom"/>
</dbReference>
<dbReference type="OrthoDB" id="2356161at2"/>
<dbReference type="AlphaFoldDB" id="A0A377FTP6"/>
<protein>
    <submittedName>
        <fullName evidence="2">SMI1 / KNR4 family</fullName>
    </submittedName>
</protein>